<dbReference type="AlphaFoldDB" id="A0A433T2P7"/>
<feature type="compositionally biased region" description="Acidic residues" evidence="1">
    <location>
        <begin position="16"/>
        <end position="29"/>
    </location>
</feature>
<dbReference type="EMBL" id="RQTK01000709">
    <property type="protein sequence ID" value="RUS75827.1"/>
    <property type="molecule type" value="Genomic_DNA"/>
</dbReference>
<name>A0A433T2P7_ELYCH</name>
<gene>
    <name evidence="2" type="ORF">EGW08_016419</name>
</gene>
<organism evidence="2 3">
    <name type="scientific">Elysia chlorotica</name>
    <name type="common">Eastern emerald elysia</name>
    <name type="synonym">Sea slug</name>
    <dbReference type="NCBI Taxonomy" id="188477"/>
    <lineage>
        <taxon>Eukaryota</taxon>
        <taxon>Metazoa</taxon>
        <taxon>Spiralia</taxon>
        <taxon>Lophotrochozoa</taxon>
        <taxon>Mollusca</taxon>
        <taxon>Gastropoda</taxon>
        <taxon>Heterobranchia</taxon>
        <taxon>Euthyneura</taxon>
        <taxon>Panpulmonata</taxon>
        <taxon>Sacoglossa</taxon>
        <taxon>Placobranchoidea</taxon>
        <taxon>Plakobranchidae</taxon>
        <taxon>Elysia</taxon>
    </lineage>
</organism>
<dbReference type="Proteomes" id="UP000271974">
    <property type="component" value="Unassembled WGS sequence"/>
</dbReference>
<evidence type="ECO:0000313" key="2">
    <source>
        <dbReference type="EMBL" id="RUS75827.1"/>
    </source>
</evidence>
<reference evidence="2 3" key="1">
    <citation type="submission" date="2019-01" db="EMBL/GenBank/DDBJ databases">
        <title>A draft genome assembly of the solar-powered sea slug Elysia chlorotica.</title>
        <authorList>
            <person name="Cai H."/>
            <person name="Li Q."/>
            <person name="Fang X."/>
            <person name="Li J."/>
            <person name="Curtis N.E."/>
            <person name="Altenburger A."/>
            <person name="Shibata T."/>
            <person name="Feng M."/>
            <person name="Maeda T."/>
            <person name="Schwartz J.A."/>
            <person name="Shigenobu S."/>
            <person name="Lundholm N."/>
            <person name="Nishiyama T."/>
            <person name="Yang H."/>
            <person name="Hasebe M."/>
            <person name="Li S."/>
            <person name="Pierce S.K."/>
            <person name="Wang J."/>
        </authorList>
    </citation>
    <scope>NUCLEOTIDE SEQUENCE [LARGE SCALE GENOMIC DNA]</scope>
    <source>
        <strain evidence="2">EC2010</strain>
        <tissue evidence="2">Whole organism of an adult</tissue>
    </source>
</reference>
<proteinExistence type="predicted"/>
<evidence type="ECO:0000313" key="3">
    <source>
        <dbReference type="Proteomes" id="UP000271974"/>
    </source>
</evidence>
<feature type="compositionally biased region" description="Low complexity" evidence="1">
    <location>
        <begin position="54"/>
        <end position="71"/>
    </location>
</feature>
<keyword evidence="3" id="KW-1185">Reference proteome</keyword>
<protein>
    <submittedName>
        <fullName evidence="2">Uncharacterized protein</fullName>
    </submittedName>
</protein>
<comment type="caution">
    <text evidence="2">The sequence shown here is derived from an EMBL/GenBank/DDBJ whole genome shotgun (WGS) entry which is preliminary data.</text>
</comment>
<sequence>MPPSYEECVFGRMESQELEPGEVGVEDDDDHTRGGTAAGTSNTASRRPRLHRLPSYPYYSFESPSPSTSTTPAPPSSVRPDHSYPDAPPPLPSGENQGYHLLPVSEQPTYTSLPPPPSYESLGLNH</sequence>
<feature type="region of interest" description="Disordered" evidence="1">
    <location>
        <begin position="1"/>
        <end position="126"/>
    </location>
</feature>
<accession>A0A433T2P7</accession>
<evidence type="ECO:0000256" key="1">
    <source>
        <dbReference type="SAM" id="MobiDB-lite"/>
    </source>
</evidence>